<dbReference type="SUPFAM" id="SSF52025">
    <property type="entry name" value="PA domain"/>
    <property type="match status" value="1"/>
</dbReference>
<dbReference type="InterPro" id="IPR046450">
    <property type="entry name" value="PA_dom_sf"/>
</dbReference>
<gene>
    <name evidence="3" type="ORF">FTW19_04800</name>
</gene>
<dbReference type="Proteomes" id="UP000321820">
    <property type="component" value="Chromosome"/>
</dbReference>
<accession>A0A5B9E5V6</accession>
<dbReference type="GO" id="GO:0008235">
    <property type="term" value="F:metalloexopeptidase activity"/>
    <property type="evidence" value="ECO:0007669"/>
    <property type="project" value="InterPro"/>
</dbReference>
<reference evidence="3 4" key="1">
    <citation type="submission" date="2019-08" db="EMBL/GenBank/DDBJ databases">
        <title>Complete genome sequence of Terriglobus albidus strain ORNL.</title>
        <authorList>
            <person name="Podar M."/>
        </authorList>
    </citation>
    <scope>NUCLEOTIDE SEQUENCE [LARGE SCALE GENOMIC DNA]</scope>
    <source>
        <strain evidence="3 4">ORNL</strain>
    </source>
</reference>
<evidence type="ECO:0000256" key="1">
    <source>
        <dbReference type="SAM" id="SignalP"/>
    </source>
</evidence>
<dbReference type="PANTHER" id="PTHR12147">
    <property type="entry name" value="METALLOPEPTIDASE M28 FAMILY MEMBER"/>
    <property type="match status" value="1"/>
</dbReference>
<evidence type="ECO:0000313" key="4">
    <source>
        <dbReference type="Proteomes" id="UP000321820"/>
    </source>
</evidence>
<name>A0A5B9E5V6_9BACT</name>
<feature type="signal peptide" evidence="1">
    <location>
        <begin position="1"/>
        <end position="18"/>
    </location>
</feature>
<protein>
    <submittedName>
        <fullName evidence="3">M28 family peptidase</fullName>
    </submittedName>
</protein>
<feature type="domain" description="Peptidase M28" evidence="2">
    <location>
        <begin position="301"/>
        <end position="507"/>
    </location>
</feature>
<dbReference type="Gene3D" id="3.50.30.30">
    <property type="match status" value="1"/>
</dbReference>
<dbReference type="InterPro" id="IPR045175">
    <property type="entry name" value="M28_fam"/>
</dbReference>
<dbReference type="AlphaFoldDB" id="A0A5B9E5V6"/>
<evidence type="ECO:0000313" key="3">
    <source>
        <dbReference type="EMBL" id="QEE27388.1"/>
    </source>
</evidence>
<organism evidence="3 4">
    <name type="scientific">Terriglobus albidus</name>
    <dbReference type="NCBI Taxonomy" id="1592106"/>
    <lineage>
        <taxon>Bacteria</taxon>
        <taxon>Pseudomonadati</taxon>
        <taxon>Acidobacteriota</taxon>
        <taxon>Terriglobia</taxon>
        <taxon>Terriglobales</taxon>
        <taxon>Acidobacteriaceae</taxon>
        <taxon>Terriglobus</taxon>
    </lineage>
</organism>
<proteinExistence type="predicted"/>
<dbReference type="InterPro" id="IPR007484">
    <property type="entry name" value="Peptidase_M28"/>
</dbReference>
<feature type="chain" id="PRO_5023108560" evidence="1">
    <location>
        <begin position="19"/>
        <end position="553"/>
    </location>
</feature>
<dbReference type="Gene3D" id="3.40.630.10">
    <property type="entry name" value="Zn peptidases"/>
    <property type="match status" value="1"/>
</dbReference>
<dbReference type="SUPFAM" id="SSF53187">
    <property type="entry name" value="Zn-dependent exopeptidases"/>
    <property type="match status" value="1"/>
</dbReference>
<dbReference type="RefSeq" id="WP_147646580.1">
    <property type="nucleotide sequence ID" value="NZ_CP042806.1"/>
</dbReference>
<dbReference type="OrthoDB" id="233977at2"/>
<dbReference type="PANTHER" id="PTHR12147:SF26">
    <property type="entry name" value="PEPTIDASE M28 DOMAIN-CONTAINING PROTEIN"/>
    <property type="match status" value="1"/>
</dbReference>
<keyword evidence="4" id="KW-1185">Reference proteome</keyword>
<evidence type="ECO:0000259" key="2">
    <source>
        <dbReference type="Pfam" id="PF04389"/>
    </source>
</evidence>
<sequence length="553" mass="59787">MKQALALSLLAGTLAAQTATTKPLPPAVEAAENTVSADSIRAFDQFLADDLLEGRYPGQRGGELAAKFIATQFASYGLRPGGDNGTYFQQVDFTSVKSDPAKTTFTLVPKSGAPMPLRFAEDFVVFNSKLEPQAAIDAPIVWVGYGVTAPEYKWDDYKGVDVKGKVILCIVNDPPSDDPKFFGGKGMTYYGRWTYKFEHAAEMGAVGALIIHRTDLASYGWDVVRNSNTSEKTFLTQDKDPKLSAASWIQLDIAKKLFESAGTTLDAEFAAAAKPGFQARELPVSLKATVVSSVRHFQSPNVIGVYPGVLRTAQDQAVVYSAHYDHLGVKADAKPGEDAIFNGAADNGTGTAMLLEIARAVTSSKVLPPHSMVFAAVTAEEQGLLGSLYLAQHPPMPLGQINLNLNFDEILPLGMGSELHAGGVQRTSFYPTMEAAGKKFGYAIPAPRPDVSGGYYRSDHFSFAHAGVPAFSLGQGGTYKGHDKDWGRKQAEVFNQNDYHNVTDNFRPEWDFSGLANLCRLGIELGYVSLTQPPITWNPGDEFEAARKQSFGK</sequence>
<keyword evidence="1" id="KW-0732">Signal</keyword>
<dbReference type="EMBL" id="CP042806">
    <property type="protein sequence ID" value="QEE27388.1"/>
    <property type="molecule type" value="Genomic_DNA"/>
</dbReference>
<dbReference type="KEGG" id="talb:FTW19_04800"/>
<dbReference type="GO" id="GO:0006508">
    <property type="term" value="P:proteolysis"/>
    <property type="evidence" value="ECO:0007669"/>
    <property type="project" value="InterPro"/>
</dbReference>
<dbReference type="Pfam" id="PF04389">
    <property type="entry name" value="Peptidase_M28"/>
    <property type="match status" value="1"/>
</dbReference>